<dbReference type="SMART" id="SM00343">
    <property type="entry name" value="ZnF_C2HC"/>
    <property type="match status" value="3"/>
</dbReference>
<feature type="domain" description="CCHC-type" evidence="2">
    <location>
        <begin position="732"/>
        <end position="748"/>
    </location>
</feature>
<feature type="compositionally biased region" description="Low complexity" evidence="1">
    <location>
        <begin position="487"/>
        <end position="502"/>
    </location>
</feature>
<keyword evidence="4" id="KW-1185">Reference proteome</keyword>
<proteinExistence type="predicted"/>
<dbReference type="Proteomes" id="UP000719412">
    <property type="component" value="Unassembled WGS sequence"/>
</dbReference>
<accession>A0A8J6LJ86</accession>
<evidence type="ECO:0000313" key="3">
    <source>
        <dbReference type="EMBL" id="KAH0820852.1"/>
    </source>
</evidence>
<dbReference type="AlphaFoldDB" id="A0A8J6LJ86"/>
<feature type="compositionally biased region" description="Basic residues" evidence="1">
    <location>
        <begin position="520"/>
        <end position="529"/>
    </location>
</feature>
<dbReference type="GO" id="GO:0008270">
    <property type="term" value="F:zinc ion binding"/>
    <property type="evidence" value="ECO:0007669"/>
    <property type="project" value="InterPro"/>
</dbReference>
<sequence length="858" mass="94899">MYLNLTKRAGVCLVLQNEQDVFTSATHQISGQVEGTPHAMSWTPAQRRPRRHSTMTLELRAQTPTEEEPPTQPPPVVPTAHHITPKPAPGRPPTRSTTQPSEPQTFELEIPPNCPPPPVDSRNPPRSQSPAPTSTSTRPPSPDPRFKFTIKEIPLNMATQKAFYTLLVSTLGLKSIVELRVNHNRTALLITDEPLAPNFSKALQISTNNPSITITPINQRNPAEKTAPKKPTFSVVIRNVPHDISPEEIATLCPSLSVTKAWRIISRKTNQPTSFIRVLTNDKGTVDTMLINGVEMYGRFFTCETSHPPTPNPLQCPRCFQFGHGQAECTNKPIYPNCPEKHPPNKCSAKEPSCLHYKGTHPAWSRSCPMLKQMEITDQTPVLPVKIVDPPSDLAKPAASKPIQRTANPPSRAKIQTILAQTSKAVFNVVTKVSHSGHNIHFTYDQYFHLQISDNQGTGPGAADVATTSRGVRAHGGDDERTRPRTSTYSQAPQQPYQPSTSRPGGPKFLVPSPPSPTPPKHRHKKKNTKISPITRNQTKMAITKEQLDQLINSLKVGTKHFTHCPARFDGWRNREVVEDFLASADFYRQSENISDANAILGLPLLLQGPEYTWWTGVKSSVTTWADAVDAIRSEYAPKRPAYQIYLGDILKPPRRSHTHGTFHSEPRQLDFIYGLLRVNIRDRIPRSSFSTFADLLKLTREAEAIIAERSNQRANFATTTSNNGKPRNRPKCEFCDNFGHVVSECGKKMCAANNETTYNSAKPSTNTPSSISCFGCGQPGVLRRNCTRCPKSTSVPKPSQAAAPPLEFCILDLQLPERPAVEISVGTVNGSAFLDSGARTSLASAQLCERFSKFHSK</sequence>
<dbReference type="GO" id="GO:0003676">
    <property type="term" value="F:nucleic acid binding"/>
    <property type="evidence" value="ECO:0007669"/>
    <property type="project" value="InterPro"/>
</dbReference>
<dbReference type="EMBL" id="JABDTM020010590">
    <property type="protein sequence ID" value="KAH0820852.1"/>
    <property type="molecule type" value="Genomic_DNA"/>
</dbReference>
<gene>
    <name evidence="3" type="ORF">GEV33_001939</name>
</gene>
<dbReference type="SUPFAM" id="SSF54928">
    <property type="entry name" value="RNA-binding domain, RBD"/>
    <property type="match status" value="1"/>
</dbReference>
<evidence type="ECO:0000259" key="2">
    <source>
        <dbReference type="SMART" id="SM00343"/>
    </source>
</evidence>
<feature type="compositionally biased region" description="Low complexity" evidence="1">
    <location>
        <begin position="120"/>
        <end position="138"/>
    </location>
</feature>
<feature type="compositionally biased region" description="Polar residues" evidence="1">
    <location>
        <begin position="94"/>
        <end position="104"/>
    </location>
</feature>
<dbReference type="InterPro" id="IPR035979">
    <property type="entry name" value="RBD_domain_sf"/>
</dbReference>
<name>A0A8J6LJ86_TENMO</name>
<evidence type="ECO:0000256" key="1">
    <source>
        <dbReference type="SAM" id="MobiDB-lite"/>
    </source>
</evidence>
<dbReference type="InterPro" id="IPR001878">
    <property type="entry name" value="Znf_CCHC"/>
</dbReference>
<organism evidence="3 4">
    <name type="scientific">Tenebrio molitor</name>
    <name type="common">Yellow mealworm beetle</name>
    <dbReference type="NCBI Taxonomy" id="7067"/>
    <lineage>
        <taxon>Eukaryota</taxon>
        <taxon>Metazoa</taxon>
        <taxon>Ecdysozoa</taxon>
        <taxon>Arthropoda</taxon>
        <taxon>Hexapoda</taxon>
        <taxon>Insecta</taxon>
        <taxon>Pterygota</taxon>
        <taxon>Neoptera</taxon>
        <taxon>Endopterygota</taxon>
        <taxon>Coleoptera</taxon>
        <taxon>Polyphaga</taxon>
        <taxon>Cucujiformia</taxon>
        <taxon>Tenebrionidae</taxon>
        <taxon>Tenebrio</taxon>
    </lineage>
</organism>
<feature type="region of interest" description="Disordered" evidence="1">
    <location>
        <begin position="457"/>
        <end position="533"/>
    </location>
</feature>
<feature type="region of interest" description="Disordered" evidence="1">
    <location>
        <begin position="33"/>
        <end position="147"/>
    </location>
</feature>
<evidence type="ECO:0000313" key="4">
    <source>
        <dbReference type="Proteomes" id="UP000719412"/>
    </source>
</evidence>
<feature type="domain" description="CCHC-type" evidence="2">
    <location>
        <begin position="315"/>
        <end position="331"/>
    </location>
</feature>
<protein>
    <recommendedName>
        <fullName evidence="2">CCHC-type domain-containing protein</fullName>
    </recommendedName>
</protein>
<comment type="caution">
    <text evidence="3">The sequence shown here is derived from an EMBL/GenBank/DDBJ whole genome shotgun (WGS) entry which is preliminary data.</text>
</comment>
<reference evidence="3" key="1">
    <citation type="journal article" date="2020" name="J Insects Food Feed">
        <title>The yellow mealworm (Tenebrio molitor) genome: a resource for the emerging insects as food and feed industry.</title>
        <authorList>
            <person name="Eriksson T."/>
            <person name="Andere A."/>
            <person name="Kelstrup H."/>
            <person name="Emery V."/>
            <person name="Picard C."/>
        </authorList>
    </citation>
    <scope>NUCLEOTIDE SEQUENCE</scope>
    <source>
        <strain evidence="3">Stoneville</strain>
        <tissue evidence="3">Whole head</tissue>
    </source>
</reference>
<reference evidence="3" key="2">
    <citation type="submission" date="2021-08" db="EMBL/GenBank/DDBJ databases">
        <authorList>
            <person name="Eriksson T."/>
        </authorList>
    </citation>
    <scope>NUCLEOTIDE SEQUENCE</scope>
    <source>
        <strain evidence="3">Stoneville</strain>
        <tissue evidence="3">Whole head</tissue>
    </source>
</reference>
<feature type="domain" description="CCHC-type" evidence="2">
    <location>
        <begin position="773"/>
        <end position="789"/>
    </location>
</feature>